<feature type="region of interest" description="Disordered" evidence="1">
    <location>
        <begin position="1"/>
        <end position="26"/>
    </location>
</feature>
<keyword evidence="3" id="KW-1185">Reference proteome</keyword>
<dbReference type="EMBL" id="KB932218">
    <property type="protein sequence ID" value="KCV67449.1"/>
    <property type="molecule type" value="Genomic_DNA"/>
</dbReference>
<organism evidence="2">
    <name type="scientific">Fonticula alba</name>
    <name type="common">Slime mold</name>
    <dbReference type="NCBI Taxonomy" id="691883"/>
    <lineage>
        <taxon>Eukaryota</taxon>
        <taxon>Rotosphaerida</taxon>
        <taxon>Fonticulaceae</taxon>
        <taxon>Fonticula</taxon>
    </lineage>
</organism>
<feature type="compositionally biased region" description="Acidic residues" evidence="1">
    <location>
        <begin position="477"/>
        <end position="495"/>
    </location>
</feature>
<proteinExistence type="predicted"/>
<feature type="compositionally biased region" description="Basic and acidic residues" evidence="1">
    <location>
        <begin position="496"/>
        <end position="508"/>
    </location>
</feature>
<sequence>MTRDDAPLRQPPPGSQHMPNTSLARAQAEVEPGELLGDLVHQLITLGESYGNAHETQASFINRAHQASQEAFSAVEPMLKPTPGAQTTLAAPLTDIPEALARAVEAHVTVVKSVLHSIWAAGTVMALLTNLLDTATTHVSAVMAAIDNANADLHSMPGRAMHTAAPAHARASHAVGALKHCLSHGRQPLVSAAKNAKKYVSRLASLTESLQALCQNAPCDGRLDKSTLAELAAAQEKASDECRSTFRSILENTQKHVAHCLCMLISICEVQKTTPAALRPGLPGDLLESIEQARALALQLHHSITQVGGDWLLDTSPPGNHPASLQPAALGLLAAYSAPALGDSSLELVPGARPPAGEGYALPSAEQMPHAMVQVAPGHLQAQCLLYSATRTLGISLRHIRATHDRALAILNRPSDIGPEAPAATLPAPPALANAPVACPTATGQAAPTPHRHSDASIGGRRHGRHSAHTGLSDHPGDDDDGDDDDDDNDDDDADDASHDEELAHDFGAETSSRRRGSCSVIAKKEDTIWQRINDLLAKTTGLVMTATQFFIAARNTLSLAEGLFSYLVGLIPDNKPE</sequence>
<dbReference type="RefSeq" id="XP_009498125.1">
    <property type="nucleotide sequence ID" value="XM_009499850.1"/>
</dbReference>
<gene>
    <name evidence="2" type="ORF">H696_06088</name>
</gene>
<evidence type="ECO:0000313" key="3">
    <source>
        <dbReference type="Proteomes" id="UP000030693"/>
    </source>
</evidence>
<dbReference type="GeneID" id="20530813"/>
<dbReference type="AlphaFoldDB" id="A0A058YZP7"/>
<evidence type="ECO:0000313" key="2">
    <source>
        <dbReference type="EMBL" id="KCV67449.1"/>
    </source>
</evidence>
<evidence type="ECO:0000256" key="1">
    <source>
        <dbReference type="SAM" id="MobiDB-lite"/>
    </source>
</evidence>
<name>A0A058YZP7_FONAL</name>
<accession>A0A058YZP7</accession>
<feature type="region of interest" description="Disordered" evidence="1">
    <location>
        <begin position="440"/>
        <end position="518"/>
    </location>
</feature>
<reference evidence="2" key="1">
    <citation type="submission" date="2013-04" db="EMBL/GenBank/DDBJ databases">
        <title>The Genome Sequence of Fonticula alba ATCC 38817.</title>
        <authorList>
            <consortium name="The Broad Institute Genomics Platform"/>
            <person name="Russ C."/>
            <person name="Cuomo C."/>
            <person name="Burger G."/>
            <person name="Gray M.W."/>
            <person name="Holland P.W.H."/>
            <person name="King N."/>
            <person name="Lang F.B.F."/>
            <person name="Roger A.J."/>
            <person name="Ruiz-Trillo I."/>
            <person name="Brown M."/>
            <person name="Walker B."/>
            <person name="Young S."/>
            <person name="Zeng Q."/>
            <person name="Gargeya S."/>
            <person name="Fitzgerald M."/>
            <person name="Haas B."/>
            <person name="Abouelleil A."/>
            <person name="Allen A.W."/>
            <person name="Alvarado L."/>
            <person name="Arachchi H.M."/>
            <person name="Berlin A.M."/>
            <person name="Chapman S.B."/>
            <person name="Gainer-Dewar J."/>
            <person name="Goldberg J."/>
            <person name="Griggs A."/>
            <person name="Gujja S."/>
            <person name="Hansen M."/>
            <person name="Howarth C."/>
            <person name="Imamovic A."/>
            <person name="Ireland A."/>
            <person name="Larimer J."/>
            <person name="McCowan C."/>
            <person name="Murphy C."/>
            <person name="Pearson M."/>
            <person name="Poon T.W."/>
            <person name="Priest M."/>
            <person name="Roberts A."/>
            <person name="Saif S."/>
            <person name="Shea T."/>
            <person name="Sisk P."/>
            <person name="Sykes S."/>
            <person name="Wortman J."/>
            <person name="Nusbaum C."/>
            <person name="Birren B."/>
        </authorList>
    </citation>
    <scope>NUCLEOTIDE SEQUENCE [LARGE SCALE GENOMIC DNA]</scope>
    <source>
        <strain evidence="2">ATCC 38817</strain>
    </source>
</reference>
<protein>
    <submittedName>
        <fullName evidence="2">Uncharacterized protein</fullName>
    </submittedName>
</protein>
<dbReference type="Proteomes" id="UP000030693">
    <property type="component" value="Unassembled WGS sequence"/>
</dbReference>